<keyword evidence="1" id="KW-1133">Transmembrane helix</keyword>
<accession>G8C3Y4</accession>
<reference evidence="2" key="1">
    <citation type="submission" date="2011-11" db="EMBL/GenBank/DDBJ databases">
        <title>Complete genome sequence of Candidatus Mycoplasma haemominutum.</title>
        <authorList>
            <person name="Barker E.N."/>
            <person name="Darby A.C."/>
            <person name="Helps C.R."/>
            <person name="Peters I.R."/>
            <person name="Hughes M.A."/>
            <person name="Radford A.D."/>
            <person name="Novacco M."/>
            <person name="Boretti F."/>
            <person name="Hofmann-Lehmann R."/>
            <person name="Tasker S."/>
        </authorList>
    </citation>
    <scope>NUCLEOTIDE SEQUENCE</scope>
    <source>
        <strain evidence="2">Birmingham 1</strain>
    </source>
</reference>
<gene>
    <name evidence="2" type="primary">secG</name>
    <name evidence="2" type="ORF">MHM_05140</name>
</gene>
<dbReference type="KEGG" id="mhb:MHM_05140"/>
<evidence type="ECO:0008006" key="3">
    <source>
        <dbReference type="Google" id="ProtNLM"/>
    </source>
</evidence>
<reference evidence="2" key="2">
    <citation type="submission" date="2011-11" db="EMBL/GenBank/DDBJ databases">
        <authorList>
            <person name="Barker E."/>
        </authorList>
    </citation>
    <scope>NUCLEOTIDE SEQUENCE</scope>
    <source>
        <strain evidence="2">Birmingham 1</strain>
    </source>
</reference>
<dbReference type="HOGENOM" id="CLU_196584_0_0_14"/>
<evidence type="ECO:0000256" key="1">
    <source>
        <dbReference type="SAM" id="Phobius"/>
    </source>
</evidence>
<proteinExistence type="predicted"/>
<dbReference type="AlphaFoldDB" id="G8C3Y4"/>
<keyword evidence="1" id="KW-0812">Transmembrane</keyword>
<sequence>MYLTSFVLLLLGLLLSSSGSTGGFSVLSGYDIELFKKTKDYGIIKILKLCMFLGTLILFSLCIALLRKNQHG</sequence>
<keyword evidence="1" id="KW-0472">Membrane</keyword>
<dbReference type="EMBL" id="HE613254">
    <property type="protein sequence ID" value="CCE67032.1"/>
    <property type="molecule type" value="Genomic_DNA"/>
</dbReference>
<feature type="transmembrane region" description="Helical" evidence="1">
    <location>
        <begin position="43"/>
        <end position="66"/>
    </location>
</feature>
<name>G8C3Y4_9MOLU</name>
<organism evidence="2">
    <name type="scientific">Candidatus Mycoplasma haematominutum 'Birmingham 1'</name>
    <dbReference type="NCBI Taxonomy" id="1116213"/>
    <lineage>
        <taxon>Bacteria</taxon>
        <taxon>Bacillati</taxon>
        <taxon>Mycoplasmatota</taxon>
        <taxon>Mollicutes</taxon>
        <taxon>Mycoplasmataceae</taxon>
        <taxon>Mycoplasma</taxon>
    </lineage>
</organism>
<protein>
    <recommendedName>
        <fullName evidence="3">Preprotein translocase subunit SecG</fullName>
    </recommendedName>
</protein>
<evidence type="ECO:0000313" key="2">
    <source>
        <dbReference type="EMBL" id="CCE67032.1"/>
    </source>
</evidence>